<proteinExistence type="predicted"/>
<keyword evidence="3" id="KW-1185">Reference proteome</keyword>
<sequence>MEIRTTPGGGVLVKYLHGGDVLEEVFDATRGIPIDSRALKGQQREEFLVVGFVAIDLAGRTGARRRTVEHRTQIVLEHAEEEQPPPPTYPRRRGDEP</sequence>
<reference evidence="2" key="1">
    <citation type="submission" date="2022-07" db="EMBL/GenBank/DDBJ databases">
        <title>Chromosome-level genome of Muraenolepis orangiensis.</title>
        <authorList>
            <person name="Kim J."/>
        </authorList>
    </citation>
    <scope>NUCLEOTIDE SEQUENCE</scope>
    <source>
        <strain evidence="2">KU_S4_2022</strain>
        <tissue evidence="2">Muscle</tissue>
    </source>
</reference>
<dbReference type="Proteomes" id="UP001148018">
    <property type="component" value="Unassembled WGS sequence"/>
</dbReference>
<accession>A0A9Q0E014</accession>
<evidence type="ECO:0000313" key="3">
    <source>
        <dbReference type="Proteomes" id="UP001148018"/>
    </source>
</evidence>
<gene>
    <name evidence="2" type="ORF">NHX12_002739</name>
</gene>
<feature type="region of interest" description="Disordered" evidence="1">
    <location>
        <begin position="74"/>
        <end position="97"/>
    </location>
</feature>
<comment type="caution">
    <text evidence="2">The sequence shown here is derived from an EMBL/GenBank/DDBJ whole genome shotgun (WGS) entry which is preliminary data.</text>
</comment>
<dbReference type="AlphaFoldDB" id="A0A9Q0E014"/>
<evidence type="ECO:0000313" key="2">
    <source>
        <dbReference type="EMBL" id="KAJ3596330.1"/>
    </source>
</evidence>
<dbReference type="EMBL" id="JANIIK010000110">
    <property type="protein sequence ID" value="KAJ3596330.1"/>
    <property type="molecule type" value="Genomic_DNA"/>
</dbReference>
<organism evidence="2 3">
    <name type="scientific">Muraenolepis orangiensis</name>
    <name type="common">Patagonian moray cod</name>
    <dbReference type="NCBI Taxonomy" id="630683"/>
    <lineage>
        <taxon>Eukaryota</taxon>
        <taxon>Metazoa</taxon>
        <taxon>Chordata</taxon>
        <taxon>Craniata</taxon>
        <taxon>Vertebrata</taxon>
        <taxon>Euteleostomi</taxon>
        <taxon>Actinopterygii</taxon>
        <taxon>Neopterygii</taxon>
        <taxon>Teleostei</taxon>
        <taxon>Neoteleostei</taxon>
        <taxon>Acanthomorphata</taxon>
        <taxon>Zeiogadaria</taxon>
        <taxon>Gadariae</taxon>
        <taxon>Gadiformes</taxon>
        <taxon>Muraenolepidoidei</taxon>
        <taxon>Muraenolepididae</taxon>
        <taxon>Muraenolepis</taxon>
    </lineage>
</organism>
<evidence type="ECO:0000256" key="1">
    <source>
        <dbReference type="SAM" id="MobiDB-lite"/>
    </source>
</evidence>
<name>A0A9Q0E014_9TELE</name>
<protein>
    <submittedName>
        <fullName evidence="2">Uncharacterized protein</fullName>
    </submittedName>
</protein>